<accession>A0A6G1D8B0</accession>
<comment type="caution">
    <text evidence="2">The sequence shown here is derived from an EMBL/GenBank/DDBJ whole genome shotgun (WGS) entry which is preliminary data.</text>
</comment>
<evidence type="ECO:0000313" key="3">
    <source>
        <dbReference type="Proteomes" id="UP000479710"/>
    </source>
</evidence>
<protein>
    <submittedName>
        <fullName evidence="2">Uncharacterized protein</fullName>
    </submittedName>
</protein>
<name>A0A6G1D8B0_9ORYZ</name>
<organism evidence="2 3">
    <name type="scientific">Oryza meyeriana var. granulata</name>
    <dbReference type="NCBI Taxonomy" id="110450"/>
    <lineage>
        <taxon>Eukaryota</taxon>
        <taxon>Viridiplantae</taxon>
        <taxon>Streptophyta</taxon>
        <taxon>Embryophyta</taxon>
        <taxon>Tracheophyta</taxon>
        <taxon>Spermatophyta</taxon>
        <taxon>Magnoliopsida</taxon>
        <taxon>Liliopsida</taxon>
        <taxon>Poales</taxon>
        <taxon>Poaceae</taxon>
        <taxon>BOP clade</taxon>
        <taxon>Oryzoideae</taxon>
        <taxon>Oryzeae</taxon>
        <taxon>Oryzinae</taxon>
        <taxon>Oryza</taxon>
        <taxon>Oryza meyeriana</taxon>
    </lineage>
</organism>
<feature type="region of interest" description="Disordered" evidence="1">
    <location>
        <begin position="98"/>
        <end position="121"/>
    </location>
</feature>
<dbReference type="AlphaFoldDB" id="A0A6G1D8B0"/>
<reference evidence="2 3" key="1">
    <citation type="submission" date="2019-11" db="EMBL/GenBank/DDBJ databases">
        <title>Whole genome sequence of Oryza granulata.</title>
        <authorList>
            <person name="Li W."/>
        </authorList>
    </citation>
    <scope>NUCLEOTIDE SEQUENCE [LARGE SCALE GENOMIC DNA]</scope>
    <source>
        <strain evidence="3">cv. Menghai</strain>
        <tissue evidence="2">Leaf</tissue>
    </source>
</reference>
<gene>
    <name evidence="2" type="ORF">E2562_026842</name>
</gene>
<evidence type="ECO:0000256" key="1">
    <source>
        <dbReference type="SAM" id="MobiDB-lite"/>
    </source>
</evidence>
<evidence type="ECO:0000313" key="2">
    <source>
        <dbReference type="EMBL" id="KAF0908619.1"/>
    </source>
</evidence>
<sequence>MPPRHGGRRGLTAVRAVRADGGGGAVVAAAAAAPAAHLHRRQPPVFGILLSVHGAAEKREDPPAAAAMATPSPTAALRALARPHSIALAYHVATPAAGAAPAMATSDPQFGQTLRRDQEQG</sequence>
<dbReference type="EMBL" id="SPHZ02000007">
    <property type="protein sequence ID" value="KAF0908619.1"/>
    <property type="molecule type" value="Genomic_DNA"/>
</dbReference>
<keyword evidence="3" id="KW-1185">Reference proteome</keyword>
<dbReference type="Proteomes" id="UP000479710">
    <property type="component" value="Unassembled WGS sequence"/>
</dbReference>
<proteinExistence type="predicted"/>